<dbReference type="EMBL" id="CAJVCH010052815">
    <property type="protein sequence ID" value="CAG7718350.1"/>
    <property type="molecule type" value="Genomic_DNA"/>
</dbReference>
<sequence>MSTVVEDSALLYLQIQHLPSQIRCAVCSVKCDNVIDDNENPSEDMDKSSDDRKPTLEALCSILKVSNMCEAIGNSSKKSVKDFPQEKLFCSVCYKRILEGLKIRKNIETLQVELTDIITNLKSSIVLSYERQNKENLGETELEMFVRMLRHTLFQCWTTVKVQLNPLLSSKKRRPRTPSRSKIREFVPTNPPLIGPILLRQESTEDVDADPQTVSFTDDFGEEAEVESHPDRVDDKVASAIAGPDEAIILEHDLRTSKVKVGSFQCTLCDKIFCREVNLKVHQTRKHGRMTGSSRKNDNRLNKFKCAHCEKIFPESESTLAKTNKSMFKCEVPGCKQIVATYDHLKSHHQRTCPQRHLLPARMKQNALYRCDPCSKSFETVTAYKHHQLSIHEKKFKYFCEVCGHGTQTQSVLIRHKLVHSNEKTVQCEECNYICKRPSQLMYHRRIHRNEYPYLCQVCGKTFRLNNKLQQHMASHAASKEFRCHLCGKFFAITEEHSDKNSKMGEKEKETTGSTGCEDAQSNKMNSNSSTTIVLHIDEGIVENISENHTI</sequence>
<evidence type="ECO:0000256" key="2">
    <source>
        <dbReference type="ARBA" id="ARBA00022737"/>
    </source>
</evidence>
<dbReference type="GO" id="GO:0000977">
    <property type="term" value="F:RNA polymerase II transcription regulatory region sequence-specific DNA binding"/>
    <property type="evidence" value="ECO:0007669"/>
    <property type="project" value="TreeGrafter"/>
</dbReference>
<dbReference type="Pfam" id="PF00096">
    <property type="entry name" value="zf-C2H2"/>
    <property type="match status" value="3"/>
</dbReference>
<keyword evidence="4" id="KW-0862">Zinc</keyword>
<proteinExistence type="predicted"/>
<dbReference type="GO" id="GO:0008270">
    <property type="term" value="F:zinc ion binding"/>
    <property type="evidence" value="ECO:0007669"/>
    <property type="project" value="UniProtKB-KW"/>
</dbReference>
<evidence type="ECO:0000259" key="7">
    <source>
        <dbReference type="PROSITE" id="PS50157"/>
    </source>
</evidence>
<dbReference type="GO" id="GO:0000981">
    <property type="term" value="F:DNA-binding transcription factor activity, RNA polymerase II-specific"/>
    <property type="evidence" value="ECO:0007669"/>
    <property type="project" value="TreeGrafter"/>
</dbReference>
<feature type="domain" description="C2H2-type" evidence="7">
    <location>
        <begin position="426"/>
        <end position="453"/>
    </location>
</feature>
<dbReference type="PANTHER" id="PTHR24379">
    <property type="entry name" value="KRAB AND ZINC FINGER DOMAIN-CONTAINING"/>
    <property type="match status" value="1"/>
</dbReference>
<keyword evidence="1" id="KW-0479">Metal-binding</keyword>
<name>A0A8J2NXS3_9HEXA</name>
<feature type="domain" description="C2H2-type" evidence="7">
    <location>
        <begin position="454"/>
        <end position="481"/>
    </location>
</feature>
<dbReference type="Proteomes" id="UP000708208">
    <property type="component" value="Unassembled WGS sequence"/>
</dbReference>
<protein>
    <recommendedName>
        <fullName evidence="7">C2H2-type domain-containing protein</fullName>
    </recommendedName>
</protein>
<accession>A0A8J2NXS3</accession>
<comment type="caution">
    <text evidence="8">The sequence shown here is derived from an EMBL/GenBank/DDBJ whole genome shotgun (WGS) entry which is preliminary data.</text>
</comment>
<evidence type="ECO:0000256" key="5">
    <source>
        <dbReference type="PROSITE-ProRule" id="PRU00042"/>
    </source>
</evidence>
<keyword evidence="9" id="KW-1185">Reference proteome</keyword>
<dbReference type="InterPro" id="IPR013087">
    <property type="entry name" value="Znf_C2H2_type"/>
</dbReference>
<feature type="domain" description="C2H2-type" evidence="7">
    <location>
        <begin position="398"/>
        <end position="425"/>
    </location>
</feature>
<feature type="domain" description="C2H2-type" evidence="7">
    <location>
        <begin position="369"/>
        <end position="397"/>
    </location>
</feature>
<feature type="compositionally biased region" description="Polar residues" evidence="6">
    <location>
        <begin position="512"/>
        <end position="529"/>
    </location>
</feature>
<evidence type="ECO:0000256" key="1">
    <source>
        <dbReference type="ARBA" id="ARBA00022723"/>
    </source>
</evidence>
<dbReference type="GO" id="GO:0005634">
    <property type="term" value="C:nucleus"/>
    <property type="evidence" value="ECO:0007669"/>
    <property type="project" value="TreeGrafter"/>
</dbReference>
<dbReference type="AlphaFoldDB" id="A0A8J2NXS3"/>
<organism evidence="8 9">
    <name type="scientific">Allacma fusca</name>
    <dbReference type="NCBI Taxonomy" id="39272"/>
    <lineage>
        <taxon>Eukaryota</taxon>
        <taxon>Metazoa</taxon>
        <taxon>Ecdysozoa</taxon>
        <taxon>Arthropoda</taxon>
        <taxon>Hexapoda</taxon>
        <taxon>Collembola</taxon>
        <taxon>Symphypleona</taxon>
        <taxon>Sminthuridae</taxon>
        <taxon>Allacma</taxon>
    </lineage>
</organism>
<dbReference type="PROSITE" id="PS50157">
    <property type="entry name" value="ZINC_FINGER_C2H2_2"/>
    <property type="match status" value="5"/>
</dbReference>
<evidence type="ECO:0000256" key="4">
    <source>
        <dbReference type="ARBA" id="ARBA00022833"/>
    </source>
</evidence>
<reference evidence="8" key="1">
    <citation type="submission" date="2021-06" db="EMBL/GenBank/DDBJ databases">
        <authorList>
            <person name="Hodson N. C."/>
            <person name="Mongue J. A."/>
            <person name="Jaron S. K."/>
        </authorList>
    </citation>
    <scope>NUCLEOTIDE SEQUENCE</scope>
</reference>
<feature type="compositionally biased region" description="Basic and acidic residues" evidence="6">
    <location>
        <begin position="498"/>
        <end position="511"/>
    </location>
</feature>
<feature type="domain" description="C2H2-type" evidence="7">
    <location>
        <begin position="264"/>
        <end position="287"/>
    </location>
</feature>
<evidence type="ECO:0000256" key="3">
    <source>
        <dbReference type="ARBA" id="ARBA00022771"/>
    </source>
</evidence>
<keyword evidence="2" id="KW-0677">Repeat</keyword>
<evidence type="ECO:0000313" key="8">
    <source>
        <dbReference type="EMBL" id="CAG7718350.1"/>
    </source>
</evidence>
<dbReference type="PANTHER" id="PTHR24379:SF127">
    <property type="entry name" value="BLOODY FINGERS-RELATED"/>
    <property type="match status" value="1"/>
</dbReference>
<dbReference type="PROSITE" id="PS00028">
    <property type="entry name" value="ZINC_FINGER_C2H2_1"/>
    <property type="match status" value="4"/>
</dbReference>
<feature type="region of interest" description="Disordered" evidence="6">
    <location>
        <begin position="498"/>
        <end position="529"/>
    </location>
</feature>
<evidence type="ECO:0000313" key="9">
    <source>
        <dbReference type="Proteomes" id="UP000708208"/>
    </source>
</evidence>
<evidence type="ECO:0000256" key="6">
    <source>
        <dbReference type="SAM" id="MobiDB-lite"/>
    </source>
</evidence>
<gene>
    <name evidence="8" type="ORF">AFUS01_LOCUS7746</name>
</gene>
<dbReference type="FunFam" id="3.30.160.60:FF:000065">
    <property type="entry name" value="B-cell CLL/lymphoma 6, member B"/>
    <property type="match status" value="1"/>
</dbReference>
<dbReference type="SMART" id="SM00355">
    <property type="entry name" value="ZnF_C2H2"/>
    <property type="match status" value="6"/>
</dbReference>
<keyword evidence="3 5" id="KW-0863">Zinc-finger</keyword>
<dbReference type="OrthoDB" id="6077919at2759"/>